<sequence>MSSSSGRAECRKFTPNIFNKTKCTSCFRQKEEHSAEALESNRVTRKISKCGYLFVAPGWDFSIPINRTKRWQRRWFVLYDDGELNYSLDEHPDSDFTSIDMNKVMEVSDAEEITGNLYSIAITASDGIHFVKGTTREEARWWKDVLSGRHKRNATFPVSQPSSILQQASLNCRSSTENRPRFNSVRTDSDVVLHSNSSKWLNVESDIYPTRDVQVKVEQSESNNNNKTDSEQTPTIIADDKKSYSNRHPVSSFSPPTRDKVNSDERTKTRKSLNREKRSLKLDKEMFAVEKSEENFGDEFPSTKKNKNSDQSITKILREGSSDKNDETRRLLLESEKSKRKEKLKDIADSLTKPRLRRNITNEYMSLECKTKNQIKPTRDGECSEDERESSGTPISPMEKNELNPVREKAVRGDPDGCNLDVSLCDYPPDSELRVDLPAEELLNIKKGWLLKQGSGKEWTKHWFVLRGVALMYYRDPTAEDKGILDGVMDLSSIKSVSEIQVQRNYGFQTVAWDDKKYVLSAATAGIRSNWIAALVKAAGLVKNFEKGSLKINEKLERDLDKPPSPTPLPPSPPLNRTPISKVKERAKTQTTRSRVYNKRSKSSPPTSRKAHTLHRSCETSHEEKREEPIKRSAILDKVDRHVKEIDELKGQLSLALCEKTTAEKELSRLRQRKTDANQQVEELLRNLKIAENELKLKSQELENFEKLKQRYSALLKEHEGMLNEENVQVLKSELTNLSERLMRGLEENEGLYGRMRELEGRCLSSSRERGRSVDSLSDLTNVDLDINLETLNKERIIEEYEELKGRFEKAVQEIRAMKKELRESHANYDDLELTVINLRQDAKRKEENGKAQAELMASRIEDLTLKLSASEKQSRVLKQKIAKSDSREKRRSLSLKGKESFYIGKETEEKLAELEAKLEALESGKQTSESKKQEFKADKRLQKAWSLAQESLNKELAQVELSQLALRFGQRTRGKIDELDFETRFIYLYQKFSAECLKSVEGSKFCLNNSAAVLKNLKHSVEKIKNLREMLQLPESSTSLPSLSHSNSNNILDHSAFISNQLEDFTKGKHLCRQCCLLKEALRNDLMGELEYQKNSLVCQHEIEQAQLVEKTKCLEKRLETLDVEYSQQINGLRMAYHKTISTDLDGKDESSVDSIRLRYQAEIEQLRTLCEKGLSAVDNSHRRIITELEEKHRQELAAAAAEKEQALAEETQATLAALDAMRKAHETEVQKEIAKFKSEFLKKMQSNHDIGALHKEHEAEMEEIKKEILSLSEKYSVKCVESASLEEQLSNMSKQLNQAHEHIMQLDARNKQLRSYIVSRRSEPGEDSLNELKE</sequence>
<feature type="coiled-coil region" evidence="1">
    <location>
        <begin position="646"/>
        <end position="748"/>
    </location>
</feature>
<feature type="coiled-coil region" evidence="1">
    <location>
        <begin position="1187"/>
        <end position="1311"/>
    </location>
</feature>
<feature type="region of interest" description="Disordered" evidence="2">
    <location>
        <begin position="293"/>
        <end position="312"/>
    </location>
</feature>
<feature type="region of interest" description="Disordered" evidence="2">
    <location>
        <begin position="373"/>
        <end position="405"/>
    </location>
</feature>
<evidence type="ECO:0000313" key="4">
    <source>
        <dbReference type="EMBL" id="EEB10611.1"/>
    </source>
</evidence>
<dbReference type="KEGG" id="phu:Phum_PHUM051580"/>
<feature type="region of interest" description="Disordered" evidence="2">
    <location>
        <begin position="216"/>
        <end position="279"/>
    </location>
</feature>
<feature type="compositionally biased region" description="Polar residues" evidence="2">
    <location>
        <begin position="220"/>
        <end position="235"/>
    </location>
</feature>
<dbReference type="EMBL" id="AAZO01000610">
    <property type="status" value="NOT_ANNOTATED_CDS"/>
    <property type="molecule type" value="Genomic_DNA"/>
</dbReference>
<feature type="domain" description="PH" evidence="3">
    <location>
        <begin position="443"/>
        <end position="540"/>
    </location>
</feature>
<dbReference type="PROSITE" id="PS50003">
    <property type="entry name" value="PH_DOMAIN"/>
    <property type="match status" value="2"/>
</dbReference>
<feature type="region of interest" description="Disordered" evidence="2">
    <location>
        <begin position="556"/>
        <end position="629"/>
    </location>
</feature>
<dbReference type="GeneID" id="8232887"/>
<accession>E0VB55</accession>
<dbReference type="CDD" id="cd13275">
    <property type="entry name" value="PH_M-RIP"/>
    <property type="match status" value="1"/>
</dbReference>
<feature type="compositionally biased region" description="Basic and acidic residues" evidence="2">
    <location>
        <begin position="257"/>
        <end position="279"/>
    </location>
</feature>
<feature type="coiled-coil region" evidence="1">
    <location>
        <begin position="794"/>
        <end position="881"/>
    </location>
</feature>
<feature type="compositionally biased region" description="Basic and acidic residues" evidence="2">
    <location>
        <begin position="616"/>
        <end position="629"/>
    </location>
</feature>
<dbReference type="HOGENOM" id="CLU_003696_0_0_1"/>
<dbReference type="PANTHER" id="PTHR17271:SF1">
    <property type="entry name" value="PROTEIN OUTSPREAD"/>
    <property type="match status" value="1"/>
</dbReference>
<dbReference type="EMBL" id="DS235022">
    <property type="protein sequence ID" value="EEB10611.1"/>
    <property type="molecule type" value="Genomic_DNA"/>
</dbReference>
<reference evidence="4" key="2">
    <citation type="submission" date="2007-04" db="EMBL/GenBank/DDBJ databases">
        <title>The genome of the human body louse.</title>
        <authorList>
            <consortium name="The Human Body Louse Genome Consortium"/>
            <person name="Kirkness E."/>
            <person name="Walenz B."/>
            <person name="Hass B."/>
            <person name="Bruggner R."/>
            <person name="Strausberg R."/>
        </authorList>
    </citation>
    <scope>NUCLEOTIDE SEQUENCE</scope>
    <source>
        <strain evidence="4">USDA</strain>
    </source>
</reference>
<proteinExistence type="predicted"/>
<gene>
    <name evidence="5" type="primary">8232887</name>
    <name evidence="4" type="ORF">Phum_PHUM051580</name>
</gene>
<dbReference type="CTD" id="8232887"/>
<dbReference type="RefSeq" id="XP_002423349.1">
    <property type="nucleotide sequence ID" value="XM_002423304.1"/>
</dbReference>
<dbReference type="InterPro" id="IPR039597">
    <property type="entry name" value="M-RIP_PH"/>
</dbReference>
<dbReference type="eggNOG" id="KOG4807">
    <property type="taxonomic scope" value="Eukaryota"/>
</dbReference>
<keyword evidence="1" id="KW-0175">Coiled coil</keyword>
<dbReference type="FunCoup" id="E0VB55">
    <property type="interactions" value="287"/>
</dbReference>
<dbReference type="InParanoid" id="E0VB55"/>
<dbReference type="SMART" id="SM00233">
    <property type="entry name" value="PH"/>
    <property type="match status" value="2"/>
</dbReference>
<dbReference type="STRING" id="121224.E0VB55"/>
<dbReference type="VEuPathDB" id="VectorBase:PHUM051580"/>
<name>E0VB55_PEDHC</name>
<evidence type="ECO:0000256" key="2">
    <source>
        <dbReference type="SAM" id="MobiDB-lite"/>
    </source>
</evidence>
<dbReference type="GO" id="GO:0051015">
    <property type="term" value="F:actin filament binding"/>
    <property type="evidence" value="ECO:0007669"/>
    <property type="project" value="TreeGrafter"/>
</dbReference>
<dbReference type="InterPro" id="IPR052223">
    <property type="entry name" value="Actin_Cytoskeleton_Reg"/>
</dbReference>
<evidence type="ECO:0000313" key="5">
    <source>
        <dbReference type="EnsemblMetazoa" id="PHUM051580-PA"/>
    </source>
</evidence>
<organism>
    <name type="scientific">Pediculus humanus subsp. corporis</name>
    <name type="common">Body louse</name>
    <dbReference type="NCBI Taxonomy" id="121224"/>
    <lineage>
        <taxon>Eukaryota</taxon>
        <taxon>Metazoa</taxon>
        <taxon>Ecdysozoa</taxon>
        <taxon>Arthropoda</taxon>
        <taxon>Hexapoda</taxon>
        <taxon>Insecta</taxon>
        <taxon>Pterygota</taxon>
        <taxon>Neoptera</taxon>
        <taxon>Paraneoptera</taxon>
        <taxon>Psocodea</taxon>
        <taxon>Troctomorpha</taxon>
        <taxon>Phthiraptera</taxon>
        <taxon>Anoplura</taxon>
        <taxon>Pediculidae</taxon>
        <taxon>Pediculus</taxon>
    </lineage>
</organism>
<keyword evidence="6" id="KW-1185">Reference proteome</keyword>
<evidence type="ECO:0000256" key="1">
    <source>
        <dbReference type="SAM" id="Coils"/>
    </source>
</evidence>
<feature type="compositionally biased region" description="Pro residues" evidence="2">
    <location>
        <begin position="563"/>
        <end position="576"/>
    </location>
</feature>
<dbReference type="EnsemblMetazoa" id="PHUM051580-RA">
    <property type="protein sequence ID" value="PHUM051580-PA"/>
    <property type="gene ID" value="PHUM051580"/>
</dbReference>
<feature type="coiled-coil region" evidence="1">
    <location>
        <begin position="905"/>
        <end position="932"/>
    </location>
</feature>
<dbReference type="OrthoDB" id="8197585at2759"/>
<protein>
    <submittedName>
        <fullName evidence="4 5">Protein outspread, putative</fullName>
    </submittedName>
</protein>
<dbReference type="InterPro" id="IPR011993">
    <property type="entry name" value="PH-like_dom_sf"/>
</dbReference>
<dbReference type="Proteomes" id="UP000009046">
    <property type="component" value="Unassembled WGS sequence"/>
</dbReference>
<evidence type="ECO:0000313" key="6">
    <source>
        <dbReference type="Proteomes" id="UP000009046"/>
    </source>
</evidence>
<dbReference type="PANTHER" id="PTHR17271">
    <property type="entry name" value="PLECKSTRIN HOMOLOGY PH DOMAIN-CONTAINING PROTEIN"/>
    <property type="match status" value="1"/>
</dbReference>
<dbReference type="Pfam" id="PF00169">
    <property type="entry name" value="PH"/>
    <property type="match status" value="1"/>
</dbReference>
<dbReference type="GO" id="GO:0015629">
    <property type="term" value="C:actin cytoskeleton"/>
    <property type="evidence" value="ECO:0007669"/>
    <property type="project" value="TreeGrafter"/>
</dbReference>
<dbReference type="InterPro" id="IPR001849">
    <property type="entry name" value="PH_domain"/>
</dbReference>
<dbReference type="OMA" id="CNRVSKC"/>
<feature type="domain" description="PH" evidence="3">
    <location>
        <begin position="46"/>
        <end position="151"/>
    </location>
</feature>
<feature type="compositionally biased region" description="Polar residues" evidence="2">
    <location>
        <begin position="246"/>
        <end position="255"/>
    </location>
</feature>
<dbReference type="Gene3D" id="2.30.29.30">
    <property type="entry name" value="Pleckstrin-homology domain (PH domain)/Phosphotyrosine-binding domain (PTB)"/>
    <property type="match status" value="2"/>
</dbReference>
<dbReference type="SUPFAM" id="SSF50729">
    <property type="entry name" value="PH domain-like"/>
    <property type="match status" value="2"/>
</dbReference>
<reference evidence="4" key="1">
    <citation type="submission" date="2007-04" db="EMBL/GenBank/DDBJ databases">
        <title>Annotation of Pediculus humanus corporis strain USDA.</title>
        <authorList>
            <person name="Kirkness E."/>
            <person name="Hannick L."/>
            <person name="Hass B."/>
            <person name="Bruggner R."/>
            <person name="Lawson D."/>
            <person name="Bidwell S."/>
            <person name="Joardar V."/>
            <person name="Caler E."/>
            <person name="Walenz B."/>
            <person name="Inman J."/>
            <person name="Schobel S."/>
            <person name="Galinsky K."/>
            <person name="Amedeo P."/>
            <person name="Strausberg R."/>
        </authorList>
    </citation>
    <scope>NUCLEOTIDE SEQUENCE</scope>
    <source>
        <strain evidence="4">USDA</strain>
    </source>
</reference>
<evidence type="ECO:0000259" key="3">
    <source>
        <dbReference type="PROSITE" id="PS50003"/>
    </source>
</evidence>
<reference evidence="5" key="3">
    <citation type="submission" date="2021-02" db="UniProtKB">
        <authorList>
            <consortium name="EnsemblMetazoa"/>
        </authorList>
    </citation>
    <scope>IDENTIFICATION</scope>
    <source>
        <strain evidence="5">USDA</strain>
    </source>
</reference>